<feature type="transmembrane region" description="Helical" evidence="8">
    <location>
        <begin position="107"/>
        <end position="128"/>
    </location>
</feature>
<proteinExistence type="inferred from homology"/>
<keyword evidence="4 8" id="KW-0812">Transmembrane</keyword>
<evidence type="ECO:0000256" key="6">
    <source>
        <dbReference type="ARBA" id="ARBA00023136"/>
    </source>
</evidence>
<comment type="caution">
    <text evidence="9">The sequence shown here is derived from an EMBL/GenBank/DDBJ whole genome shotgun (WGS) entry which is preliminary data.</text>
</comment>
<dbReference type="EMBL" id="SNZB01000001">
    <property type="protein sequence ID" value="TDR23307.1"/>
    <property type="molecule type" value="Genomic_DNA"/>
</dbReference>
<feature type="transmembrane region" description="Helical" evidence="8">
    <location>
        <begin position="21"/>
        <end position="41"/>
    </location>
</feature>
<dbReference type="OrthoDB" id="9813689at2"/>
<keyword evidence="7" id="KW-0862">Zinc</keyword>
<evidence type="ECO:0000313" key="9">
    <source>
        <dbReference type="EMBL" id="TDR23307.1"/>
    </source>
</evidence>
<comment type="similarity">
    <text evidence="2">Belongs to the UPF0073 (Hly-III) family.</text>
</comment>
<protein>
    <submittedName>
        <fullName evidence="9">Channel protein (Hemolysin III family)</fullName>
    </submittedName>
</protein>
<feature type="transmembrane region" description="Helical" evidence="8">
    <location>
        <begin position="135"/>
        <end position="152"/>
    </location>
</feature>
<evidence type="ECO:0000256" key="2">
    <source>
        <dbReference type="ARBA" id="ARBA00008488"/>
    </source>
</evidence>
<feature type="binding site" evidence="7">
    <location>
        <position position="68"/>
    </location>
    <ligand>
        <name>Zn(2+)</name>
        <dbReference type="ChEBI" id="CHEBI:29105"/>
    </ligand>
</feature>
<dbReference type="Proteomes" id="UP000295724">
    <property type="component" value="Unassembled WGS sequence"/>
</dbReference>
<dbReference type="RefSeq" id="WP_099018043.1">
    <property type="nucleotide sequence ID" value="NZ_NIHB01000001.1"/>
</dbReference>
<comment type="subcellular location">
    <subcellularLocation>
        <location evidence="1">Cell membrane</location>
        <topology evidence="1">Multi-pass membrane protein</topology>
    </subcellularLocation>
</comment>
<evidence type="ECO:0000256" key="7">
    <source>
        <dbReference type="PIRSR" id="PIRSR604254-1"/>
    </source>
</evidence>
<dbReference type="NCBIfam" id="TIGR01065">
    <property type="entry name" value="hlyIII"/>
    <property type="match status" value="1"/>
</dbReference>
<gene>
    <name evidence="9" type="ORF">C8D91_0167</name>
</gene>
<evidence type="ECO:0000256" key="1">
    <source>
        <dbReference type="ARBA" id="ARBA00004651"/>
    </source>
</evidence>
<reference evidence="9 10" key="1">
    <citation type="submission" date="2019-03" db="EMBL/GenBank/DDBJ databases">
        <title>Genomic Encyclopedia of Type Strains, Phase IV (KMG-IV): sequencing the most valuable type-strain genomes for metagenomic binning, comparative biology and taxonomic classification.</title>
        <authorList>
            <person name="Goeker M."/>
        </authorList>
    </citation>
    <scope>NUCLEOTIDE SEQUENCE [LARGE SCALE GENOMIC DNA]</scope>
    <source>
        <strain evidence="9 10">DSM 25488</strain>
    </source>
</reference>
<keyword evidence="5 8" id="KW-1133">Transmembrane helix</keyword>
<keyword evidence="10" id="KW-1185">Reference proteome</keyword>
<feature type="transmembrane region" description="Helical" evidence="8">
    <location>
        <begin position="164"/>
        <end position="183"/>
    </location>
</feature>
<dbReference type="AlphaFoldDB" id="A0A4R6XYJ3"/>
<feature type="binding site" evidence="7">
    <location>
        <position position="190"/>
    </location>
    <ligand>
        <name>Zn(2+)</name>
        <dbReference type="ChEBI" id="CHEBI:29105"/>
    </ligand>
</feature>
<dbReference type="PANTHER" id="PTHR20855">
    <property type="entry name" value="ADIPOR/PROGESTIN RECEPTOR-RELATED"/>
    <property type="match status" value="1"/>
</dbReference>
<keyword evidence="7" id="KW-0479">Metal-binding</keyword>
<organism evidence="9 10">
    <name type="scientific">Marinicella litoralis</name>
    <dbReference type="NCBI Taxonomy" id="644220"/>
    <lineage>
        <taxon>Bacteria</taxon>
        <taxon>Pseudomonadati</taxon>
        <taxon>Pseudomonadota</taxon>
        <taxon>Gammaproteobacteria</taxon>
        <taxon>Lysobacterales</taxon>
        <taxon>Marinicellaceae</taxon>
        <taxon>Marinicella</taxon>
    </lineage>
</organism>
<feature type="transmembrane region" description="Helical" evidence="8">
    <location>
        <begin position="47"/>
        <end position="67"/>
    </location>
</feature>
<dbReference type="GO" id="GO:0046872">
    <property type="term" value="F:metal ion binding"/>
    <property type="evidence" value="ECO:0007669"/>
    <property type="project" value="UniProtKB-KW"/>
</dbReference>
<dbReference type="Pfam" id="PF03006">
    <property type="entry name" value="HlyIII"/>
    <property type="match status" value="1"/>
</dbReference>
<feature type="transmembrane region" description="Helical" evidence="8">
    <location>
        <begin position="79"/>
        <end position="101"/>
    </location>
</feature>
<evidence type="ECO:0000256" key="3">
    <source>
        <dbReference type="ARBA" id="ARBA00022475"/>
    </source>
</evidence>
<dbReference type="InterPro" id="IPR005744">
    <property type="entry name" value="Hy-lIII"/>
</dbReference>
<dbReference type="GO" id="GO:0005886">
    <property type="term" value="C:plasma membrane"/>
    <property type="evidence" value="ECO:0007669"/>
    <property type="project" value="UniProtKB-SubCell"/>
</dbReference>
<accession>A0A4R6XYJ3</accession>
<feature type="transmembrane region" description="Helical" evidence="8">
    <location>
        <begin position="192"/>
        <end position="211"/>
    </location>
</feature>
<dbReference type="InterPro" id="IPR004254">
    <property type="entry name" value="AdipoR/HlyIII-related"/>
</dbReference>
<keyword evidence="3" id="KW-1003">Cell membrane</keyword>
<name>A0A4R6XYJ3_9GAMM</name>
<evidence type="ECO:0000256" key="8">
    <source>
        <dbReference type="SAM" id="Phobius"/>
    </source>
</evidence>
<evidence type="ECO:0000256" key="4">
    <source>
        <dbReference type="ARBA" id="ARBA00022692"/>
    </source>
</evidence>
<dbReference type="GO" id="GO:0140911">
    <property type="term" value="F:pore-forming activity"/>
    <property type="evidence" value="ECO:0007669"/>
    <property type="project" value="InterPro"/>
</dbReference>
<evidence type="ECO:0000256" key="5">
    <source>
        <dbReference type="ARBA" id="ARBA00022989"/>
    </source>
</evidence>
<evidence type="ECO:0000313" key="10">
    <source>
        <dbReference type="Proteomes" id="UP000295724"/>
    </source>
</evidence>
<sequence length="212" mass="23473">MNKKAVHFYPPLEEKINIISHALGLLLSVLGFVLLLVQAISQEWVHVLAAVVYGSSMVILYAASTIYHRSTTPSIRIRLRVVDHAAIYVLIAGTYTPYMLITMPGTLGYSILAAAWTMAVVGIVIKLFYTGHFEVFSTLLYIAMGWAIVFAIKPLAANLAPEGLFWLMAGGIAYTVGAILYAIKQIPYNHAIFHLFVLMGSISHFISIYFYL</sequence>
<keyword evidence="6 8" id="KW-0472">Membrane</keyword>
<dbReference type="PANTHER" id="PTHR20855:SF3">
    <property type="entry name" value="LD03007P"/>
    <property type="match status" value="1"/>
</dbReference>
<feature type="binding site" evidence="7">
    <location>
        <position position="194"/>
    </location>
    <ligand>
        <name>Zn(2+)</name>
        <dbReference type="ChEBI" id="CHEBI:29105"/>
    </ligand>
</feature>